<protein>
    <submittedName>
        <fullName evidence="2">Putative salivary secreted peptide</fullName>
    </submittedName>
</protein>
<evidence type="ECO:0000313" key="2">
    <source>
        <dbReference type="EMBL" id="MBW58715.1"/>
    </source>
</evidence>
<dbReference type="AlphaFoldDB" id="A0A2M4C073"/>
<feature type="signal peptide" evidence="1">
    <location>
        <begin position="1"/>
        <end position="29"/>
    </location>
</feature>
<organism evidence="2">
    <name type="scientific">Anopheles marajoara</name>
    <dbReference type="NCBI Taxonomy" id="58244"/>
    <lineage>
        <taxon>Eukaryota</taxon>
        <taxon>Metazoa</taxon>
        <taxon>Ecdysozoa</taxon>
        <taxon>Arthropoda</taxon>
        <taxon>Hexapoda</taxon>
        <taxon>Insecta</taxon>
        <taxon>Pterygota</taxon>
        <taxon>Neoptera</taxon>
        <taxon>Endopterygota</taxon>
        <taxon>Diptera</taxon>
        <taxon>Nematocera</taxon>
        <taxon>Culicoidea</taxon>
        <taxon>Culicidae</taxon>
        <taxon>Anophelinae</taxon>
        <taxon>Anopheles</taxon>
    </lineage>
</organism>
<name>A0A2M4C073_9DIPT</name>
<accession>A0A2M4C073</accession>
<keyword evidence="1" id="KW-0732">Signal</keyword>
<evidence type="ECO:0000256" key="1">
    <source>
        <dbReference type="SAM" id="SignalP"/>
    </source>
</evidence>
<feature type="chain" id="PRO_5014779211" evidence="1">
    <location>
        <begin position="30"/>
        <end position="197"/>
    </location>
</feature>
<dbReference type="EMBL" id="GGFJ01009574">
    <property type="protein sequence ID" value="MBW58715.1"/>
    <property type="molecule type" value="Transcribed_RNA"/>
</dbReference>
<reference evidence="2" key="1">
    <citation type="submission" date="2018-01" db="EMBL/GenBank/DDBJ databases">
        <title>An insight into the sialome of Amazonian anophelines.</title>
        <authorList>
            <person name="Ribeiro J.M."/>
            <person name="Scarpassa V."/>
            <person name="Calvo E."/>
        </authorList>
    </citation>
    <scope>NUCLEOTIDE SEQUENCE</scope>
    <source>
        <tissue evidence="2">Salivary glands</tissue>
    </source>
</reference>
<sequence>MLFDVTRCGGGAAAVVCLVFLSLVQTGCSLRCDFCYDVEDCSLGPDVPTVVCDEESVQLTNGSLASFIRPLRSSLPTLPNQYECVHVRATSVSGHVFLFVRGCVHRLDATPTRHFCSLPHAAFQGSLECVACSEGDRCNNIPLNDDDDDDDDGGSLSGASVQRSPVALMSFFSVLALCLRTLHGSDTSRRTVIMPFS</sequence>
<proteinExistence type="predicted"/>